<evidence type="ECO:0000313" key="2">
    <source>
        <dbReference type="EMBL" id="HGQ73993.1"/>
    </source>
</evidence>
<dbReference type="GO" id="GO:0008081">
    <property type="term" value="F:phosphoric diester hydrolase activity"/>
    <property type="evidence" value="ECO:0007669"/>
    <property type="project" value="TreeGrafter"/>
</dbReference>
<evidence type="ECO:0000313" key="3">
    <source>
        <dbReference type="EMBL" id="HGU64931.1"/>
    </source>
</evidence>
<dbReference type="EMBL" id="DTAN01000068">
    <property type="protein sequence ID" value="HGU64931.1"/>
    <property type="molecule type" value="Genomic_DNA"/>
</dbReference>
<dbReference type="InterPro" id="IPR036237">
    <property type="entry name" value="Xyl_isomerase-like_sf"/>
</dbReference>
<dbReference type="InterPro" id="IPR013022">
    <property type="entry name" value="Xyl_isomerase-like_TIM-brl"/>
</dbReference>
<feature type="domain" description="Xylose isomerase-like TIM barrel" evidence="1">
    <location>
        <begin position="26"/>
        <end position="265"/>
    </location>
</feature>
<proteinExistence type="predicted"/>
<protein>
    <submittedName>
        <fullName evidence="2">Deoxyribonuclease IV</fullName>
    </submittedName>
</protein>
<dbReference type="Pfam" id="PF01261">
    <property type="entry name" value="AP_endonuc_2"/>
    <property type="match status" value="1"/>
</dbReference>
<accession>A0A7C4NQZ2</accession>
<dbReference type="SUPFAM" id="SSF51658">
    <property type="entry name" value="Xylose isomerase-like"/>
    <property type="match status" value="1"/>
</dbReference>
<dbReference type="PANTHER" id="PTHR21445">
    <property type="entry name" value="ENDONUCLEASE IV ENDODEOXYRIBONUCLEASE IV"/>
    <property type="match status" value="1"/>
</dbReference>
<dbReference type="PANTHER" id="PTHR21445:SF0">
    <property type="entry name" value="APURINIC-APYRIMIDINIC ENDONUCLEASE"/>
    <property type="match status" value="1"/>
</dbReference>
<dbReference type="GO" id="GO:0006284">
    <property type="term" value="P:base-excision repair"/>
    <property type="evidence" value="ECO:0007669"/>
    <property type="project" value="TreeGrafter"/>
</dbReference>
<dbReference type="Gene3D" id="3.20.20.150">
    <property type="entry name" value="Divalent-metal-dependent TIM barrel enzymes"/>
    <property type="match status" value="1"/>
</dbReference>
<dbReference type="SMART" id="SM00518">
    <property type="entry name" value="AP2Ec"/>
    <property type="match status" value="1"/>
</dbReference>
<dbReference type="CDD" id="cd00019">
    <property type="entry name" value="AP2Ec"/>
    <property type="match status" value="1"/>
</dbReference>
<dbReference type="AlphaFoldDB" id="A0A7C4NQZ2"/>
<evidence type="ECO:0000259" key="1">
    <source>
        <dbReference type="Pfam" id="PF01261"/>
    </source>
</evidence>
<sequence length="289" mass="32229">MPRFRFGPAGKPISMKSKDIVKAPSFLREMGLNAMEYEAVRGVNIKEEKAREFGSEALLNDVKLSLHAPYYINLASAKKSVVEASVKRLMESVQASFWMGSYIVVFHAGYYSDAPSKREALEWVIKNLAEVIEFRDSIGANNVLLGIETTGKKTQIGDISEAINISQKLKGVVPVIDWAHIYARYQGKFIVSEDDVIRIVNDLEKELGSYVLKPLHTHFSKIEYGKGGERRHVVLSEEGYGPDFKIVCRALYSAGVEAVFISESPVLEQDALIMKSICREICGDKCVAD</sequence>
<dbReference type="GO" id="GO:0003906">
    <property type="term" value="F:DNA-(apurinic or apyrimidinic site) endonuclease activity"/>
    <property type="evidence" value="ECO:0007669"/>
    <property type="project" value="TreeGrafter"/>
</dbReference>
<organism evidence="2">
    <name type="scientific">Staphylothermus marinus</name>
    <dbReference type="NCBI Taxonomy" id="2280"/>
    <lineage>
        <taxon>Archaea</taxon>
        <taxon>Thermoproteota</taxon>
        <taxon>Thermoprotei</taxon>
        <taxon>Desulfurococcales</taxon>
        <taxon>Desulfurococcaceae</taxon>
        <taxon>Staphylothermus</taxon>
    </lineage>
</organism>
<name>A0A7C4NQZ2_STAMA</name>
<gene>
    <name evidence="3" type="ORF">ENT92_01765</name>
    <name evidence="2" type="ORF">ENU20_02825</name>
</gene>
<dbReference type="GO" id="GO:0008270">
    <property type="term" value="F:zinc ion binding"/>
    <property type="evidence" value="ECO:0007669"/>
    <property type="project" value="InterPro"/>
</dbReference>
<dbReference type="InterPro" id="IPR001719">
    <property type="entry name" value="AP_endonuc_2"/>
</dbReference>
<comment type="caution">
    <text evidence="2">The sequence shown here is derived from an EMBL/GenBank/DDBJ whole genome shotgun (WGS) entry which is preliminary data.</text>
</comment>
<dbReference type="EMBL" id="DTBP01000017">
    <property type="protein sequence ID" value="HGQ73993.1"/>
    <property type="molecule type" value="Genomic_DNA"/>
</dbReference>
<dbReference type="GO" id="GO:0003677">
    <property type="term" value="F:DNA binding"/>
    <property type="evidence" value="ECO:0007669"/>
    <property type="project" value="InterPro"/>
</dbReference>
<reference evidence="2" key="1">
    <citation type="journal article" date="2020" name="mSystems">
        <title>Genome- and Community-Level Interaction Insights into Carbon Utilization and Element Cycling Functions of Hydrothermarchaeota in Hydrothermal Sediment.</title>
        <authorList>
            <person name="Zhou Z."/>
            <person name="Liu Y."/>
            <person name="Xu W."/>
            <person name="Pan J."/>
            <person name="Luo Z.H."/>
            <person name="Li M."/>
        </authorList>
    </citation>
    <scope>NUCLEOTIDE SEQUENCE [LARGE SCALE GENOMIC DNA]</scope>
    <source>
        <strain evidence="3">SpSt-622</strain>
        <strain evidence="2">SpSt-648</strain>
    </source>
</reference>